<reference evidence="1" key="1">
    <citation type="submission" date="2021-01" db="EMBL/GenBank/DDBJ databases">
        <authorList>
            <consortium name="Genoscope - CEA"/>
            <person name="William W."/>
        </authorList>
    </citation>
    <scope>NUCLEOTIDE SEQUENCE</scope>
</reference>
<comment type="caution">
    <text evidence="1">The sequence shown here is derived from an EMBL/GenBank/DDBJ whole genome shotgun (WGS) entry which is preliminary data.</text>
</comment>
<evidence type="ECO:0000313" key="2">
    <source>
        <dbReference type="Proteomes" id="UP000688137"/>
    </source>
</evidence>
<dbReference type="EMBL" id="CAJJDM010000184">
    <property type="protein sequence ID" value="CAD8116576.1"/>
    <property type="molecule type" value="Genomic_DNA"/>
</dbReference>
<name>A0A8S1QM94_PARPR</name>
<dbReference type="Proteomes" id="UP000688137">
    <property type="component" value="Unassembled WGS sequence"/>
</dbReference>
<keyword evidence="2" id="KW-1185">Reference proteome</keyword>
<dbReference type="AlphaFoldDB" id="A0A8S1QM94"/>
<proteinExistence type="predicted"/>
<accession>A0A8S1QM94</accession>
<evidence type="ECO:0000313" key="1">
    <source>
        <dbReference type="EMBL" id="CAD8116576.1"/>
    </source>
</evidence>
<sequence length="176" mass="20940">MCSSNTQLIILKNISLKYILNFLFDKISFDLSNFIKKIKRFYYFVGKIDGSHDSLDDVNSKNEQSIFILEDVVINLMKLKLRTSNIINKRLYQLIRNAIFRFFQFHINKVYLPYIQKITCPILMLASKQDSLIPQYHFDTIFQGYLGIRDRLFCDVIITNKYQLKSLRLLLNLHKL</sequence>
<gene>
    <name evidence="1" type="ORF">PPRIM_AZ9-3.1.T1750009</name>
</gene>
<organism evidence="1 2">
    <name type="scientific">Paramecium primaurelia</name>
    <dbReference type="NCBI Taxonomy" id="5886"/>
    <lineage>
        <taxon>Eukaryota</taxon>
        <taxon>Sar</taxon>
        <taxon>Alveolata</taxon>
        <taxon>Ciliophora</taxon>
        <taxon>Intramacronucleata</taxon>
        <taxon>Oligohymenophorea</taxon>
        <taxon>Peniculida</taxon>
        <taxon>Parameciidae</taxon>
        <taxon>Paramecium</taxon>
    </lineage>
</organism>
<protein>
    <submittedName>
        <fullName evidence="1">Uncharacterized protein</fullName>
    </submittedName>
</protein>